<keyword evidence="1" id="KW-0812">Transmembrane</keyword>
<feature type="transmembrane region" description="Helical" evidence="1">
    <location>
        <begin position="68"/>
        <end position="87"/>
    </location>
</feature>
<dbReference type="PANTHER" id="PTHR34980:SF2">
    <property type="entry name" value="INNER MEMBRANE PROTEIN YHAH-RELATED"/>
    <property type="match status" value="1"/>
</dbReference>
<dbReference type="EMBL" id="JACFXV010000038">
    <property type="protein sequence ID" value="MBA5776212.1"/>
    <property type="molecule type" value="Genomic_DNA"/>
</dbReference>
<dbReference type="GO" id="GO:0005886">
    <property type="term" value="C:plasma membrane"/>
    <property type="evidence" value="ECO:0007669"/>
    <property type="project" value="TreeGrafter"/>
</dbReference>
<keyword evidence="1" id="KW-1133">Transmembrane helix</keyword>
<reference evidence="2 3" key="1">
    <citation type="submission" date="2020-07" db="EMBL/GenBank/DDBJ databases">
        <title>Stappia sp., F7233, whole genome shotgun sequencing project.</title>
        <authorList>
            <person name="Jiang S."/>
            <person name="Liu Z.W."/>
            <person name="Du Z.J."/>
        </authorList>
    </citation>
    <scope>NUCLEOTIDE SEQUENCE [LARGE SCALE GENOMIC DNA]</scope>
    <source>
        <strain evidence="2 3">F7233</strain>
    </source>
</reference>
<feature type="transmembrane region" description="Helical" evidence="1">
    <location>
        <begin position="29"/>
        <end position="48"/>
    </location>
</feature>
<gene>
    <name evidence="2" type="ORF">H2509_03640</name>
</gene>
<dbReference type="Pfam" id="PF05656">
    <property type="entry name" value="DUF805"/>
    <property type="match status" value="1"/>
</dbReference>
<protein>
    <submittedName>
        <fullName evidence="2">DUF805 domain-containing protein</fullName>
    </submittedName>
</protein>
<dbReference type="PANTHER" id="PTHR34980">
    <property type="entry name" value="INNER MEMBRANE PROTEIN-RELATED-RELATED"/>
    <property type="match status" value="1"/>
</dbReference>
<evidence type="ECO:0000313" key="3">
    <source>
        <dbReference type="Proteomes" id="UP000541109"/>
    </source>
</evidence>
<comment type="caution">
    <text evidence="2">The sequence shown here is derived from an EMBL/GenBank/DDBJ whole genome shotgun (WGS) entry which is preliminary data.</text>
</comment>
<evidence type="ECO:0000313" key="2">
    <source>
        <dbReference type="EMBL" id="MBA5776212.1"/>
    </source>
</evidence>
<dbReference type="AlphaFoldDB" id="A0A839AB87"/>
<accession>A0A839AB87</accession>
<dbReference type="InterPro" id="IPR008523">
    <property type="entry name" value="DUF805"/>
</dbReference>
<dbReference type="RefSeq" id="WP_182162396.1">
    <property type="nucleotide sequence ID" value="NZ_JACFXV010000038.1"/>
</dbReference>
<organism evidence="2 3">
    <name type="scientific">Stappia albiluteola</name>
    <dbReference type="NCBI Taxonomy" id="2758565"/>
    <lineage>
        <taxon>Bacteria</taxon>
        <taxon>Pseudomonadati</taxon>
        <taxon>Pseudomonadota</taxon>
        <taxon>Alphaproteobacteria</taxon>
        <taxon>Hyphomicrobiales</taxon>
        <taxon>Stappiaceae</taxon>
        <taxon>Stappia</taxon>
    </lineage>
</organism>
<name>A0A839AB87_9HYPH</name>
<keyword evidence="1" id="KW-0472">Membrane</keyword>
<sequence length="142" mass="16049">MLSPVPHQGPNSIFWLLLNPIGRISREPYWLGFALMWALIGIPINIWLRSVDFAAVERLSLEDFVNSNPLIPLLLFATQWVQLALVIKRLQDCGLTGFLAIFTFVPLFNILFIIGLGLIPGEAKPNRYGPGPNSRWRRPGRT</sequence>
<proteinExistence type="predicted"/>
<dbReference type="Proteomes" id="UP000541109">
    <property type="component" value="Unassembled WGS sequence"/>
</dbReference>
<evidence type="ECO:0000256" key="1">
    <source>
        <dbReference type="SAM" id="Phobius"/>
    </source>
</evidence>
<feature type="transmembrane region" description="Helical" evidence="1">
    <location>
        <begin position="99"/>
        <end position="119"/>
    </location>
</feature>
<keyword evidence="3" id="KW-1185">Reference proteome</keyword>